<accession>A0A5B0G3H4</accession>
<dbReference type="PANTHER" id="PTHR42831:SF1">
    <property type="entry name" value="FE-S PROTEIN MATURATION AUXILIARY FACTOR YITW"/>
    <property type="match status" value="1"/>
</dbReference>
<dbReference type="SUPFAM" id="SSF117916">
    <property type="entry name" value="Fe-S cluster assembly (FSCA) domain-like"/>
    <property type="match status" value="1"/>
</dbReference>
<name>A0A5B0G3H4_9BURK</name>
<proteinExistence type="predicted"/>
<dbReference type="Pfam" id="PF01883">
    <property type="entry name" value="FeS_assembly_P"/>
    <property type="match status" value="1"/>
</dbReference>
<organism evidence="2 3">
    <name type="scientific">Paraburkholderia panacisoli</name>
    <dbReference type="NCBI Taxonomy" id="2603818"/>
    <lineage>
        <taxon>Bacteria</taxon>
        <taxon>Pseudomonadati</taxon>
        <taxon>Pseudomonadota</taxon>
        <taxon>Betaproteobacteria</taxon>
        <taxon>Burkholderiales</taxon>
        <taxon>Burkholderiaceae</taxon>
        <taxon>Paraburkholderia</taxon>
    </lineage>
</organism>
<dbReference type="InterPro" id="IPR002744">
    <property type="entry name" value="MIP18-like"/>
</dbReference>
<dbReference type="PANTHER" id="PTHR42831">
    <property type="entry name" value="FE-S PROTEIN MATURATION AUXILIARY FACTOR YITW"/>
    <property type="match status" value="1"/>
</dbReference>
<feature type="domain" description="MIP18 family-like" evidence="1">
    <location>
        <begin position="25"/>
        <end position="99"/>
    </location>
</feature>
<evidence type="ECO:0000313" key="2">
    <source>
        <dbReference type="EMBL" id="KAA0997792.1"/>
    </source>
</evidence>
<comment type="caution">
    <text evidence="2">The sequence shown here is derived from an EMBL/GenBank/DDBJ whole genome shotgun (WGS) entry which is preliminary data.</text>
</comment>
<sequence length="122" mass="13522">MSTFDWLKRAEAAQPGSGATTERLEERVMDALRTVFDPEIPVNIYDLGLVYGLDVDEAEGRVEIRMTLTAPGCPVAQTFPATVEDAVFSVNGVNDVHVELVWDPPWSRERMSDAARLQLGML</sequence>
<dbReference type="InterPro" id="IPR052339">
    <property type="entry name" value="Fe-S_Maturation_MIP18"/>
</dbReference>
<protein>
    <submittedName>
        <fullName evidence="2">SUF system Fe-S cluster assembly protein</fullName>
    </submittedName>
</protein>
<dbReference type="EMBL" id="VTUZ01000072">
    <property type="protein sequence ID" value="KAA0997792.1"/>
    <property type="molecule type" value="Genomic_DNA"/>
</dbReference>
<dbReference type="NCBIfam" id="TIGR02945">
    <property type="entry name" value="SUF_assoc"/>
    <property type="match status" value="1"/>
</dbReference>
<dbReference type="InterPro" id="IPR034904">
    <property type="entry name" value="FSCA_dom_sf"/>
</dbReference>
<dbReference type="Gene3D" id="3.30.300.130">
    <property type="entry name" value="Fe-S cluster assembly (FSCA)"/>
    <property type="match status" value="1"/>
</dbReference>
<gene>
    <name evidence="2" type="ORF">FVF58_47345</name>
</gene>
<evidence type="ECO:0000313" key="3">
    <source>
        <dbReference type="Proteomes" id="UP000325273"/>
    </source>
</evidence>
<dbReference type="Proteomes" id="UP000325273">
    <property type="component" value="Unassembled WGS sequence"/>
</dbReference>
<dbReference type="RefSeq" id="WP_149676421.1">
    <property type="nucleotide sequence ID" value="NZ_VTUZ01000072.1"/>
</dbReference>
<dbReference type="AlphaFoldDB" id="A0A5B0G3H4"/>
<dbReference type="InterPro" id="IPR014291">
    <property type="entry name" value="SUF_FeS_clus_asmbl-assoc"/>
</dbReference>
<keyword evidence="3" id="KW-1185">Reference proteome</keyword>
<evidence type="ECO:0000259" key="1">
    <source>
        <dbReference type="Pfam" id="PF01883"/>
    </source>
</evidence>
<reference evidence="2 3" key="1">
    <citation type="submission" date="2019-08" db="EMBL/GenBank/DDBJ databases">
        <title>Paraburkholderia sp. DCY113.</title>
        <authorList>
            <person name="Kang J."/>
        </authorList>
    </citation>
    <scope>NUCLEOTIDE SEQUENCE [LARGE SCALE GENOMIC DNA]</scope>
    <source>
        <strain evidence="2 3">DCY113</strain>
    </source>
</reference>